<organism evidence="2 3">
    <name type="scientific">Puccinia graminis f. sp. tritici</name>
    <dbReference type="NCBI Taxonomy" id="56615"/>
    <lineage>
        <taxon>Eukaryota</taxon>
        <taxon>Fungi</taxon>
        <taxon>Dikarya</taxon>
        <taxon>Basidiomycota</taxon>
        <taxon>Pucciniomycotina</taxon>
        <taxon>Pucciniomycetes</taxon>
        <taxon>Pucciniales</taxon>
        <taxon>Pucciniaceae</taxon>
        <taxon>Puccinia</taxon>
    </lineage>
</organism>
<dbReference type="Proteomes" id="UP000324748">
    <property type="component" value="Unassembled WGS sequence"/>
</dbReference>
<feature type="transmembrane region" description="Helical" evidence="1">
    <location>
        <begin position="48"/>
        <end position="66"/>
    </location>
</feature>
<evidence type="ECO:0000313" key="3">
    <source>
        <dbReference type="Proteomes" id="UP000324748"/>
    </source>
</evidence>
<evidence type="ECO:0000256" key="1">
    <source>
        <dbReference type="SAM" id="Phobius"/>
    </source>
</evidence>
<keyword evidence="1" id="KW-1133">Transmembrane helix</keyword>
<name>A0A5B0QAA0_PUCGR</name>
<comment type="caution">
    <text evidence="2">The sequence shown here is derived from an EMBL/GenBank/DDBJ whole genome shotgun (WGS) entry which is preliminary data.</text>
</comment>
<keyword evidence="1" id="KW-0472">Membrane</keyword>
<dbReference type="AlphaFoldDB" id="A0A5B0QAA0"/>
<evidence type="ECO:0000313" key="2">
    <source>
        <dbReference type="EMBL" id="KAA1109883.1"/>
    </source>
</evidence>
<proteinExistence type="predicted"/>
<gene>
    <name evidence="2" type="ORF">PGT21_001631</name>
</gene>
<keyword evidence="1" id="KW-0812">Transmembrane</keyword>
<protein>
    <submittedName>
        <fullName evidence="2">Uncharacterized protein</fullName>
    </submittedName>
</protein>
<dbReference type="EMBL" id="VSWC01000027">
    <property type="protein sequence ID" value="KAA1109883.1"/>
    <property type="molecule type" value="Genomic_DNA"/>
</dbReference>
<sequence length="178" mass="19884">MVLRLVRPTWSLPNPNLRKKTTDSHPTRAQTRSLPTLATGPIYNSHTVGYFFIGFLITITSILNAFGTSLPRRISTVRAIQSLMAYSESLGIGRRSARARSEILDWSVYFFPLKPGCDSQKLTFLSDAYRTVPMSCARWELLAHFQGDLSSVSTLIAELPIAELPIAELQGRSKLIEN</sequence>
<reference evidence="2 3" key="1">
    <citation type="submission" date="2019-05" db="EMBL/GenBank/DDBJ databases">
        <title>Emergence of the Ug99 lineage of the wheat stem rust pathogen through somatic hybridization.</title>
        <authorList>
            <person name="Li F."/>
            <person name="Upadhyaya N.M."/>
            <person name="Sperschneider J."/>
            <person name="Matny O."/>
            <person name="Nguyen-Phuc H."/>
            <person name="Mago R."/>
            <person name="Raley C."/>
            <person name="Miller M.E."/>
            <person name="Silverstein K.A.T."/>
            <person name="Henningsen E."/>
            <person name="Hirsch C.D."/>
            <person name="Visser B."/>
            <person name="Pretorius Z.A."/>
            <person name="Steffenson B.J."/>
            <person name="Schwessinger B."/>
            <person name="Dodds P.N."/>
            <person name="Figueroa M."/>
        </authorList>
    </citation>
    <scope>NUCLEOTIDE SEQUENCE [LARGE SCALE GENOMIC DNA]</scope>
    <source>
        <strain evidence="2">21-0</strain>
    </source>
</reference>
<accession>A0A5B0QAA0</accession>
<keyword evidence="3" id="KW-1185">Reference proteome</keyword>